<evidence type="ECO:0000259" key="3">
    <source>
        <dbReference type="Pfam" id="PF13478"/>
    </source>
</evidence>
<proteinExistence type="predicted"/>
<feature type="domain" description="XdhC Rossmann" evidence="3">
    <location>
        <begin position="184"/>
        <end position="326"/>
    </location>
</feature>
<dbReference type="KEGG" id="mbah:HYN46_11930"/>
<name>A0A345P876_9GAMM</name>
<dbReference type="PANTHER" id="PTHR30388">
    <property type="entry name" value="ALDEHYDE OXIDOREDUCTASE MOLYBDENUM COFACTOR ASSEMBLY PROTEIN"/>
    <property type="match status" value="1"/>
</dbReference>
<dbReference type="Pfam" id="PF13478">
    <property type="entry name" value="XdhC_C"/>
    <property type="match status" value="1"/>
</dbReference>
<dbReference type="SUPFAM" id="SSF51735">
    <property type="entry name" value="NAD(P)-binding Rossmann-fold domains"/>
    <property type="match status" value="1"/>
</dbReference>
<sequence length="351" mass="39280">MKAWLNTLPTWLLSRDCVLVTVARVEGSTPREAGASMLIGVDETGQTLQVDTIGGGHLEWQATDIAQKMLAGSEPIHPIHFERFNLSARLGQCCGGVVWLIFEKIAPDHSQSWQAFIKALEQGACLLRTLRHDQSHSTWTTQSTGKNRVQLDHSTAKKSTVGKSQTPETLWQFEQEILGSPFTVYLFGAGHVGRAVVEALRPLDAKIRWIDSRDHGFPEHQEAHIDYVSSDEPEDEIARAPANSYFLIMTHNHALDFRLCLALFKRNDFAYFGLIGSESKRAVFEHRLHARGVDTLRFQEMTCPIGIQGIYSKEPALIAVSVVAQMLQVHTTRLQTERIYGGKTYQSSNLS</sequence>
<dbReference type="EMBL" id="CP031222">
    <property type="protein sequence ID" value="AXI03485.1"/>
    <property type="molecule type" value="Genomic_DNA"/>
</dbReference>
<dbReference type="AlphaFoldDB" id="A0A345P876"/>
<protein>
    <submittedName>
        <fullName evidence="4">Xanthine dehydrogenase accessory protein XdhC</fullName>
    </submittedName>
</protein>
<reference evidence="4 5" key="1">
    <citation type="submission" date="2018-07" db="EMBL/GenBank/DDBJ databases">
        <title>Genome sequencing of Moraxellaceae gen. HYN0046.</title>
        <authorList>
            <person name="Kim M."/>
            <person name="Yi H."/>
        </authorList>
    </citation>
    <scope>NUCLEOTIDE SEQUENCE [LARGE SCALE GENOMIC DNA]</scope>
    <source>
        <strain evidence="4 5">HYN0046</strain>
    </source>
</reference>
<dbReference type="InterPro" id="IPR027051">
    <property type="entry name" value="XdhC_Rossmann_dom"/>
</dbReference>
<dbReference type="Pfam" id="PF02625">
    <property type="entry name" value="XdhC_CoxI"/>
    <property type="match status" value="1"/>
</dbReference>
<organism evidence="4 5">
    <name type="scientific">Aquirhabdus parva</name>
    <dbReference type="NCBI Taxonomy" id="2283318"/>
    <lineage>
        <taxon>Bacteria</taxon>
        <taxon>Pseudomonadati</taxon>
        <taxon>Pseudomonadota</taxon>
        <taxon>Gammaproteobacteria</taxon>
        <taxon>Moraxellales</taxon>
        <taxon>Moraxellaceae</taxon>
        <taxon>Aquirhabdus</taxon>
    </lineage>
</organism>
<dbReference type="Proteomes" id="UP000253940">
    <property type="component" value="Chromosome"/>
</dbReference>
<dbReference type="InterPro" id="IPR036291">
    <property type="entry name" value="NAD(P)-bd_dom_sf"/>
</dbReference>
<dbReference type="PANTHER" id="PTHR30388:SF6">
    <property type="entry name" value="XANTHINE DEHYDROGENASE SUBUNIT A-RELATED"/>
    <property type="match status" value="1"/>
</dbReference>
<dbReference type="Gene3D" id="3.40.50.720">
    <property type="entry name" value="NAD(P)-binding Rossmann-like Domain"/>
    <property type="match status" value="1"/>
</dbReference>
<dbReference type="RefSeq" id="WP_114899593.1">
    <property type="nucleotide sequence ID" value="NZ_CP031222.1"/>
</dbReference>
<dbReference type="InterPro" id="IPR003777">
    <property type="entry name" value="XdhC_CoxI"/>
</dbReference>
<feature type="compositionally biased region" description="Polar residues" evidence="1">
    <location>
        <begin position="137"/>
        <end position="147"/>
    </location>
</feature>
<evidence type="ECO:0000259" key="2">
    <source>
        <dbReference type="Pfam" id="PF02625"/>
    </source>
</evidence>
<evidence type="ECO:0000313" key="4">
    <source>
        <dbReference type="EMBL" id="AXI03485.1"/>
    </source>
</evidence>
<evidence type="ECO:0000313" key="5">
    <source>
        <dbReference type="Proteomes" id="UP000253940"/>
    </source>
</evidence>
<feature type="domain" description="XdhC- CoxI" evidence="2">
    <location>
        <begin position="15"/>
        <end position="75"/>
    </location>
</feature>
<dbReference type="InterPro" id="IPR052698">
    <property type="entry name" value="MoCofactor_Util/Proc"/>
</dbReference>
<feature type="region of interest" description="Disordered" evidence="1">
    <location>
        <begin position="137"/>
        <end position="161"/>
    </location>
</feature>
<accession>A0A345P876</accession>
<dbReference type="OrthoDB" id="61481at2"/>
<gene>
    <name evidence="4" type="primary">xdhC</name>
    <name evidence="4" type="ORF">HYN46_11930</name>
</gene>
<dbReference type="NCBIfam" id="TIGR02964">
    <property type="entry name" value="xanthine_xdhC"/>
    <property type="match status" value="1"/>
</dbReference>
<dbReference type="InterPro" id="IPR014308">
    <property type="entry name" value="Xanthine_DH_XdhC"/>
</dbReference>
<keyword evidence="5" id="KW-1185">Reference proteome</keyword>
<evidence type="ECO:0000256" key="1">
    <source>
        <dbReference type="SAM" id="MobiDB-lite"/>
    </source>
</evidence>